<dbReference type="STRING" id="311410.LA5095_04844"/>
<accession>A0A0M6ZJ44</accession>
<evidence type="ECO:0000313" key="2">
    <source>
        <dbReference type="Proteomes" id="UP000049983"/>
    </source>
</evidence>
<reference evidence="2" key="1">
    <citation type="submission" date="2015-07" db="EMBL/GenBank/DDBJ databases">
        <authorList>
            <person name="Rodrigo-Torres Lidia"/>
            <person name="Arahal R.David."/>
        </authorList>
    </citation>
    <scope>NUCLEOTIDE SEQUENCE [LARGE SCALE GENOMIC DNA]</scope>
    <source>
        <strain evidence="2">CECT 5096</strain>
    </source>
</reference>
<gene>
    <name evidence="1" type="ORF">LA5096_01823</name>
</gene>
<organism evidence="1 2">
    <name type="scientific">Roseibium album</name>
    <dbReference type="NCBI Taxonomy" id="311410"/>
    <lineage>
        <taxon>Bacteria</taxon>
        <taxon>Pseudomonadati</taxon>
        <taxon>Pseudomonadota</taxon>
        <taxon>Alphaproteobacteria</taxon>
        <taxon>Hyphomicrobiales</taxon>
        <taxon>Stappiaceae</taxon>
        <taxon>Roseibium</taxon>
    </lineage>
</organism>
<protein>
    <submittedName>
        <fullName evidence="1">Uncharacterized protein</fullName>
    </submittedName>
</protein>
<dbReference type="EMBL" id="CXWC01000003">
    <property type="protein sequence ID" value="CTQ68474.1"/>
    <property type="molecule type" value="Genomic_DNA"/>
</dbReference>
<name>A0A0M6ZJ44_9HYPH</name>
<keyword evidence="2" id="KW-1185">Reference proteome</keyword>
<evidence type="ECO:0000313" key="1">
    <source>
        <dbReference type="EMBL" id="CTQ68474.1"/>
    </source>
</evidence>
<dbReference type="AlphaFoldDB" id="A0A0M6ZJ44"/>
<dbReference type="Proteomes" id="UP000049983">
    <property type="component" value="Unassembled WGS sequence"/>
</dbReference>
<proteinExistence type="predicted"/>
<sequence>MANVTMLKPSSSRFFVFASAGHRCKACKTRHGAWQLSSDSWIDNENPDHGCYCKGEGLNITETGNKQVTDVSSICEPVVGRVKRGISAAIGCNSFRP</sequence>